<keyword evidence="1" id="KW-0831">Ubiquinone biosynthesis</keyword>
<proteinExistence type="inferred from homology"/>
<evidence type="ECO:0000313" key="4">
    <source>
        <dbReference type="Proteomes" id="UP001589628"/>
    </source>
</evidence>
<comment type="similarity">
    <text evidence="1">Belongs to the UbiK family.</text>
</comment>
<feature type="region of interest" description="Disordered" evidence="2">
    <location>
        <begin position="78"/>
        <end position="106"/>
    </location>
</feature>
<comment type="caution">
    <text evidence="3">The sequence shown here is derived from an EMBL/GenBank/DDBJ whole genome shotgun (WGS) entry which is preliminary data.</text>
</comment>
<comment type="pathway">
    <text evidence="1">Cofactor biosynthesis; ubiquinone biosynthesis.</text>
</comment>
<dbReference type="HAMAP" id="MF_02216">
    <property type="entry name" value="UbiK"/>
    <property type="match status" value="1"/>
</dbReference>
<gene>
    <name evidence="1" type="primary">ubiK</name>
    <name evidence="3" type="ORF">ACFFLH_16840</name>
</gene>
<dbReference type="PANTHER" id="PTHR38040:SF1">
    <property type="entry name" value="UBIQUINONE BIOSYNTHESIS ACCESSORY FACTOR UBIK"/>
    <property type="match status" value="1"/>
</dbReference>
<sequence length="106" mass="11699">MINAKLLETLQQQLSQGLSSLPLPHEEIQKLVRQALQQTFAKLELVTREEFEVQTEVLSRTRARLEALEMRLNALEHGSAAPDASVEQQGAIQVNPGVEGGADKLN</sequence>
<dbReference type="Proteomes" id="UP001589628">
    <property type="component" value="Unassembled WGS sequence"/>
</dbReference>
<keyword evidence="4" id="KW-1185">Reference proteome</keyword>
<accession>A0ABV5ZFM7</accession>
<dbReference type="InterPro" id="IPR007475">
    <property type="entry name" value="UbiK"/>
</dbReference>
<dbReference type="Pfam" id="PF04380">
    <property type="entry name" value="BMFP"/>
    <property type="match status" value="1"/>
</dbReference>
<comment type="function">
    <text evidence="1">Required for efficient ubiquinone (coenzyme Q) biosynthesis. UbiK is probably an accessory factor of Ubi enzymes and facilitates ubiquinone biosynthesis by acting as an assembly factor, a targeting factor, or both.</text>
</comment>
<evidence type="ECO:0000256" key="1">
    <source>
        <dbReference type="HAMAP-Rule" id="MF_02216"/>
    </source>
</evidence>
<reference evidence="3 4" key="1">
    <citation type="submission" date="2024-09" db="EMBL/GenBank/DDBJ databases">
        <authorList>
            <person name="Sun Q."/>
            <person name="Mori K."/>
        </authorList>
    </citation>
    <scope>NUCLEOTIDE SEQUENCE [LARGE SCALE GENOMIC DNA]</scope>
    <source>
        <strain evidence="3 4">ATCC 51285</strain>
    </source>
</reference>
<evidence type="ECO:0000313" key="3">
    <source>
        <dbReference type="EMBL" id="MFB9888084.1"/>
    </source>
</evidence>
<dbReference type="EMBL" id="JBHLZN010000008">
    <property type="protein sequence ID" value="MFB9888084.1"/>
    <property type="molecule type" value="Genomic_DNA"/>
</dbReference>
<comment type="subcellular location">
    <subcellularLocation>
        <location evidence="1">Cytoplasm</location>
    </subcellularLocation>
</comment>
<dbReference type="RefSeq" id="WP_081414283.1">
    <property type="nucleotide sequence ID" value="NZ_JAUESS010000022.1"/>
</dbReference>
<organism evidence="3 4">
    <name type="scientific">Balneatrix alpica</name>
    <dbReference type="NCBI Taxonomy" id="75684"/>
    <lineage>
        <taxon>Bacteria</taxon>
        <taxon>Pseudomonadati</taxon>
        <taxon>Pseudomonadota</taxon>
        <taxon>Gammaproteobacteria</taxon>
        <taxon>Oceanospirillales</taxon>
        <taxon>Balneatrichaceae</taxon>
        <taxon>Balneatrix</taxon>
    </lineage>
</organism>
<name>A0ABV5ZFM7_9GAMM</name>
<keyword evidence="1" id="KW-0963">Cytoplasm</keyword>
<protein>
    <recommendedName>
        <fullName evidence="1">Ubiquinone biosynthesis accessory factor UbiK</fullName>
    </recommendedName>
</protein>
<evidence type="ECO:0000256" key="2">
    <source>
        <dbReference type="SAM" id="MobiDB-lite"/>
    </source>
</evidence>
<dbReference type="PANTHER" id="PTHR38040">
    <property type="entry name" value="UBIQUINONE BIOSYNTHESIS ACCESSORY FACTOR UBIK"/>
    <property type="match status" value="1"/>
</dbReference>